<feature type="non-terminal residue" evidence="1">
    <location>
        <position position="43"/>
    </location>
</feature>
<proteinExistence type="predicted"/>
<name>A0A6J4NI83_9PSEU</name>
<evidence type="ECO:0000313" key="1">
    <source>
        <dbReference type="EMBL" id="CAA9385824.1"/>
    </source>
</evidence>
<accession>A0A6J4NI83</accession>
<sequence length="43" mass="4686">WGPRRPPAWPEGRGAWPAPPRCATVVPCVTSSPSTRPYRRASA</sequence>
<dbReference type="AlphaFoldDB" id="A0A6J4NI83"/>
<protein>
    <submittedName>
        <fullName evidence="1">Uncharacterized protein</fullName>
    </submittedName>
</protein>
<reference evidence="1" key="1">
    <citation type="submission" date="2020-02" db="EMBL/GenBank/DDBJ databases">
        <authorList>
            <person name="Meier V. D."/>
        </authorList>
    </citation>
    <scope>NUCLEOTIDE SEQUENCE</scope>
    <source>
        <strain evidence="1">AVDCRST_MAG66</strain>
    </source>
</reference>
<feature type="non-terminal residue" evidence="1">
    <location>
        <position position="1"/>
    </location>
</feature>
<organism evidence="1">
    <name type="scientific">uncultured Pseudonocardia sp</name>
    <dbReference type="NCBI Taxonomy" id="211455"/>
    <lineage>
        <taxon>Bacteria</taxon>
        <taxon>Bacillati</taxon>
        <taxon>Actinomycetota</taxon>
        <taxon>Actinomycetes</taxon>
        <taxon>Pseudonocardiales</taxon>
        <taxon>Pseudonocardiaceae</taxon>
        <taxon>Pseudonocardia</taxon>
        <taxon>environmental samples</taxon>
    </lineage>
</organism>
<dbReference type="EMBL" id="CADCUS010000085">
    <property type="protein sequence ID" value="CAA9385824.1"/>
    <property type="molecule type" value="Genomic_DNA"/>
</dbReference>
<gene>
    <name evidence="1" type="ORF">AVDCRST_MAG66-617</name>
</gene>